<keyword evidence="3 5" id="KW-1133">Transmembrane helix</keyword>
<protein>
    <submittedName>
        <fullName evidence="6">DoxX family protein</fullName>
    </submittedName>
</protein>
<accession>A0AAU2VRW6</accession>
<reference evidence="6" key="1">
    <citation type="submission" date="2022-10" db="EMBL/GenBank/DDBJ databases">
        <title>The complete genomes of actinobacterial strains from the NBC collection.</title>
        <authorList>
            <person name="Joergensen T.S."/>
            <person name="Alvarez Arevalo M."/>
            <person name="Sterndorff E.B."/>
            <person name="Faurdal D."/>
            <person name="Vuksanovic O."/>
            <person name="Mourched A.-S."/>
            <person name="Charusanti P."/>
            <person name="Shaw S."/>
            <person name="Blin K."/>
            <person name="Weber T."/>
        </authorList>
    </citation>
    <scope>NUCLEOTIDE SEQUENCE</scope>
    <source>
        <strain evidence="6">NBC_00008</strain>
    </source>
</reference>
<dbReference type="InterPro" id="IPR032808">
    <property type="entry name" value="DoxX"/>
</dbReference>
<gene>
    <name evidence="6" type="ORF">OG398_18155</name>
</gene>
<keyword evidence="4 5" id="KW-0472">Membrane</keyword>
<organism evidence="6">
    <name type="scientific">Streptomyces sp. NBC_00008</name>
    <dbReference type="NCBI Taxonomy" id="2903610"/>
    <lineage>
        <taxon>Bacteria</taxon>
        <taxon>Bacillati</taxon>
        <taxon>Actinomycetota</taxon>
        <taxon>Actinomycetes</taxon>
        <taxon>Kitasatosporales</taxon>
        <taxon>Streptomycetaceae</taxon>
        <taxon>Streptomyces</taxon>
    </lineage>
</organism>
<evidence type="ECO:0000256" key="3">
    <source>
        <dbReference type="ARBA" id="ARBA00022989"/>
    </source>
</evidence>
<dbReference type="GO" id="GO:0016020">
    <property type="term" value="C:membrane"/>
    <property type="evidence" value="ECO:0007669"/>
    <property type="project" value="UniProtKB-SubCell"/>
</dbReference>
<dbReference type="EMBL" id="CP108313">
    <property type="protein sequence ID" value="WTW70053.1"/>
    <property type="molecule type" value="Genomic_DNA"/>
</dbReference>
<dbReference type="Pfam" id="PF13564">
    <property type="entry name" value="DoxX_2"/>
    <property type="match status" value="1"/>
</dbReference>
<dbReference type="AlphaFoldDB" id="A0AAU2VRW6"/>
<proteinExistence type="predicted"/>
<evidence type="ECO:0000256" key="1">
    <source>
        <dbReference type="ARBA" id="ARBA00004141"/>
    </source>
</evidence>
<name>A0AAU2VRW6_9ACTN</name>
<feature type="transmembrane region" description="Helical" evidence="5">
    <location>
        <begin position="72"/>
        <end position="90"/>
    </location>
</feature>
<evidence type="ECO:0000256" key="4">
    <source>
        <dbReference type="ARBA" id="ARBA00023136"/>
    </source>
</evidence>
<comment type="subcellular location">
    <subcellularLocation>
        <location evidence="1">Membrane</location>
        <topology evidence="1">Multi-pass membrane protein</topology>
    </subcellularLocation>
</comment>
<evidence type="ECO:0000313" key="6">
    <source>
        <dbReference type="EMBL" id="WTW70053.1"/>
    </source>
</evidence>
<keyword evidence="2 5" id="KW-0812">Transmembrane</keyword>
<evidence type="ECO:0000256" key="5">
    <source>
        <dbReference type="SAM" id="Phobius"/>
    </source>
</evidence>
<feature type="transmembrane region" description="Helical" evidence="5">
    <location>
        <begin position="96"/>
        <end position="114"/>
    </location>
</feature>
<feature type="transmembrane region" description="Helical" evidence="5">
    <location>
        <begin position="44"/>
        <end position="65"/>
    </location>
</feature>
<sequence length="119" mass="12331">MLFVLYTVVTALTAAVNTMSAVLDFRRYEPILVNMEKAGVPASSLFGLGVLKAAGAAGLLVGFAVPLIGTAAAVGLALFFVGAIAVHLRARDHGYWLPGLFLLPAVASLVLGVVHRGAW</sequence>
<evidence type="ECO:0000256" key="2">
    <source>
        <dbReference type="ARBA" id="ARBA00022692"/>
    </source>
</evidence>